<name>A0A1J5RWA4_9ZZZZ</name>
<proteinExistence type="predicted"/>
<dbReference type="CDD" id="cd00448">
    <property type="entry name" value="YjgF_YER057c_UK114_family"/>
    <property type="match status" value="1"/>
</dbReference>
<dbReference type="EMBL" id="MLJW01000095">
    <property type="protein sequence ID" value="OIR00409.1"/>
    <property type="molecule type" value="Genomic_DNA"/>
</dbReference>
<gene>
    <name evidence="1" type="ORF">GALL_174740</name>
</gene>
<protein>
    <submittedName>
        <fullName evidence="1">RutC family protein</fullName>
    </submittedName>
</protein>
<comment type="caution">
    <text evidence="1">The sequence shown here is derived from an EMBL/GenBank/DDBJ whole genome shotgun (WGS) entry which is preliminary data.</text>
</comment>
<dbReference type="InterPro" id="IPR006175">
    <property type="entry name" value="YjgF/YER057c/UK114"/>
</dbReference>
<organism evidence="1">
    <name type="scientific">mine drainage metagenome</name>
    <dbReference type="NCBI Taxonomy" id="410659"/>
    <lineage>
        <taxon>unclassified sequences</taxon>
        <taxon>metagenomes</taxon>
        <taxon>ecological metagenomes</taxon>
    </lineage>
</organism>
<dbReference type="PANTHER" id="PTHR43857">
    <property type="entry name" value="BLR7761 PROTEIN"/>
    <property type="match status" value="1"/>
</dbReference>
<reference evidence="1" key="1">
    <citation type="submission" date="2016-10" db="EMBL/GenBank/DDBJ databases">
        <title>Sequence of Gallionella enrichment culture.</title>
        <authorList>
            <person name="Poehlein A."/>
            <person name="Muehling M."/>
            <person name="Daniel R."/>
        </authorList>
    </citation>
    <scope>NUCLEOTIDE SEQUENCE</scope>
</reference>
<dbReference type="PANTHER" id="PTHR43857:SF1">
    <property type="entry name" value="YJGH FAMILY PROTEIN"/>
    <property type="match status" value="1"/>
</dbReference>
<dbReference type="AlphaFoldDB" id="A0A1J5RWA4"/>
<dbReference type="InterPro" id="IPR035959">
    <property type="entry name" value="RutC-like_sf"/>
</dbReference>
<dbReference type="SUPFAM" id="SSF55298">
    <property type="entry name" value="YjgF-like"/>
    <property type="match status" value="1"/>
</dbReference>
<dbReference type="Gene3D" id="3.30.1330.40">
    <property type="entry name" value="RutC-like"/>
    <property type="match status" value="1"/>
</dbReference>
<dbReference type="Pfam" id="PF01042">
    <property type="entry name" value="Ribonuc_L-PSP"/>
    <property type="match status" value="1"/>
</dbReference>
<evidence type="ECO:0000313" key="1">
    <source>
        <dbReference type="EMBL" id="OIR00409.1"/>
    </source>
</evidence>
<sequence length="137" mass="14810">MEFLQPLGWARPKGYSNGIAASGRMVFVAGQVGWDEREVFRTHDLVGQARQALTNIVGILAQAGAAPADIVRLNWYLADKEEYNARLAEIGEAYREIIGRHFPAMTALQVAGFVEVGAKIEIEATAMVPAAADPARA</sequence>
<accession>A0A1J5RWA4</accession>